<dbReference type="InterPro" id="IPR050796">
    <property type="entry name" value="SCF_F-box_component"/>
</dbReference>
<evidence type="ECO:0000256" key="1">
    <source>
        <dbReference type="SAM" id="MobiDB-lite"/>
    </source>
</evidence>
<dbReference type="InterPro" id="IPR017451">
    <property type="entry name" value="F-box-assoc_interact_dom"/>
</dbReference>
<dbReference type="PANTHER" id="PTHR31672:SF13">
    <property type="entry name" value="F-BOX PROTEIN CPR30-LIKE"/>
    <property type="match status" value="1"/>
</dbReference>
<sequence length="393" mass="45335">MARSGRENKADGDDRTSSGEPHHQLITTTVFPRDIIIEIFTRLPVKSLVRFRCVSKSFKTIISSPEFIKYHLRRLKSSTYSYPFLLIPSTSKLGYRSCPVESLYMNPQQLGFADLDHSPFLIEADRKPYWVVGSCDGLICVAIKRRFPALWNPSTRAFSVFPEFEIPEKKRRRYMVFGFGYDLESNDYKIVSISCYPNKDPKEIRGAGFSGSQGIVHVCSSKSRNWKRIEDFKYGLPYDYPGKYVKGTLNWLLDNESSSIVSLNLGTEQYEEVIQPEYQEDVTQKTIGVLEDCLCVMYHRHGDFSDLWVMNEFGSKESWTKLFRIECGRDGFQSLQYAMPLHVTRGRALLWLWSSLAVYNYEDASVVHLLSADVWCAQLYIESLVSPDEQDNH</sequence>
<dbReference type="InterPro" id="IPR006527">
    <property type="entry name" value="F-box-assoc_dom_typ1"/>
</dbReference>
<dbReference type="Gene3D" id="1.20.1280.50">
    <property type="match status" value="1"/>
</dbReference>
<accession>A0AAV0LI64</accession>
<feature type="region of interest" description="Disordered" evidence="1">
    <location>
        <begin position="1"/>
        <end position="23"/>
    </location>
</feature>
<reference evidence="3" key="1">
    <citation type="submission" date="2022-08" db="EMBL/GenBank/DDBJ databases">
        <authorList>
            <person name="Gutierrez-Valencia J."/>
        </authorList>
    </citation>
    <scope>NUCLEOTIDE SEQUENCE</scope>
</reference>
<dbReference type="InterPro" id="IPR036047">
    <property type="entry name" value="F-box-like_dom_sf"/>
</dbReference>
<dbReference type="EMBL" id="CAMGYJ010000006">
    <property type="protein sequence ID" value="CAI0433607.1"/>
    <property type="molecule type" value="Genomic_DNA"/>
</dbReference>
<proteinExistence type="predicted"/>
<keyword evidence="4" id="KW-1185">Reference proteome</keyword>
<organism evidence="3 4">
    <name type="scientific">Linum tenue</name>
    <dbReference type="NCBI Taxonomy" id="586396"/>
    <lineage>
        <taxon>Eukaryota</taxon>
        <taxon>Viridiplantae</taxon>
        <taxon>Streptophyta</taxon>
        <taxon>Embryophyta</taxon>
        <taxon>Tracheophyta</taxon>
        <taxon>Spermatophyta</taxon>
        <taxon>Magnoliopsida</taxon>
        <taxon>eudicotyledons</taxon>
        <taxon>Gunneridae</taxon>
        <taxon>Pentapetalae</taxon>
        <taxon>rosids</taxon>
        <taxon>fabids</taxon>
        <taxon>Malpighiales</taxon>
        <taxon>Linaceae</taxon>
        <taxon>Linum</taxon>
    </lineage>
</organism>
<feature type="domain" description="F-box" evidence="2">
    <location>
        <begin position="25"/>
        <end position="75"/>
    </location>
</feature>
<dbReference type="AlphaFoldDB" id="A0AAV0LI64"/>
<dbReference type="PROSITE" id="PS50181">
    <property type="entry name" value="FBOX"/>
    <property type="match status" value="1"/>
</dbReference>
<dbReference type="Pfam" id="PF07734">
    <property type="entry name" value="FBA_1"/>
    <property type="match status" value="1"/>
</dbReference>
<dbReference type="PANTHER" id="PTHR31672">
    <property type="entry name" value="BNACNNG10540D PROTEIN"/>
    <property type="match status" value="1"/>
</dbReference>
<name>A0AAV0LI64_9ROSI</name>
<dbReference type="SUPFAM" id="SSF81383">
    <property type="entry name" value="F-box domain"/>
    <property type="match status" value="1"/>
</dbReference>
<protein>
    <recommendedName>
        <fullName evidence="2">F-box domain-containing protein</fullName>
    </recommendedName>
</protein>
<evidence type="ECO:0000259" key="2">
    <source>
        <dbReference type="PROSITE" id="PS50181"/>
    </source>
</evidence>
<dbReference type="Proteomes" id="UP001154282">
    <property type="component" value="Unassembled WGS sequence"/>
</dbReference>
<dbReference type="CDD" id="cd22157">
    <property type="entry name" value="F-box_AtFBW1-like"/>
    <property type="match status" value="1"/>
</dbReference>
<evidence type="ECO:0000313" key="3">
    <source>
        <dbReference type="EMBL" id="CAI0433607.1"/>
    </source>
</evidence>
<dbReference type="SMART" id="SM00256">
    <property type="entry name" value="FBOX"/>
    <property type="match status" value="1"/>
</dbReference>
<dbReference type="InterPro" id="IPR001810">
    <property type="entry name" value="F-box_dom"/>
</dbReference>
<dbReference type="NCBIfam" id="TIGR01640">
    <property type="entry name" value="F_box_assoc_1"/>
    <property type="match status" value="1"/>
</dbReference>
<evidence type="ECO:0000313" key="4">
    <source>
        <dbReference type="Proteomes" id="UP001154282"/>
    </source>
</evidence>
<gene>
    <name evidence="3" type="ORF">LITE_LOCUS23954</name>
</gene>
<dbReference type="Pfam" id="PF00646">
    <property type="entry name" value="F-box"/>
    <property type="match status" value="1"/>
</dbReference>
<comment type="caution">
    <text evidence="3">The sequence shown here is derived from an EMBL/GenBank/DDBJ whole genome shotgun (WGS) entry which is preliminary data.</text>
</comment>